<dbReference type="AlphaFoldDB" id="A0A9P9EJA1"/>
<feature type="signal peptide" evidence="1">
    <location>
        <begin position="1"/>
        <end position="20"/>
    </location>
</feature>
<reference evidence="2" key="1">
    <citation type="journal article" date="2021" name="Nat. Commun.">
        <title>Genetic determinants of endophytism in the Arabidopsis root mycobiome.</title>
        <authorList>
            <person name="Mesny F."/>
            <person name="Miyauchi S."/>
            <person name="Thiergart T."/>
            <person name="Pickel B."/>
            <person name="Atanasova L."/>
            <person name="Karlsson M."/>
            <person name="Huettel B."/>
            <person name="Barry K.W."/>
            <person name="Haridas S."/>
            <person name="Chen C."/>
            <person name="Bauer D."/>
            <person name="Andreopoulos W."/>
            <person name="Pangilinan J."/>
            <person name="LaButti K."/>
            <person name="Riley R."/>
            <person name="Lipzen A."/>
            <person name="Clum A."/>
            <person name="Drula E."/>
            <person name="Henrissat B."/>
            <person name="Kohler A."/>
            <person name="Grigoriev I.V."/>
            <person name="Martin F.M."/>
            <person name="Hacquard S."/>
        </authorList>
    </citation>
    <scope>NUCLEOTIDE SEQUENCE</scope>
    <source>
        <strain evidence="2">MPI-CAGE-CH-0243</strain>
    </source>
</reference>
<name>A0A9P9EJA1_9PLEO</name>
<protein>
    <recommendedName>
        <fullName evidence="4">Secreted protein</fullName>
    </recommendedName>
</protein>
<evidence type="ECO:0000256" key="1">
    <source>
        <dbReference type="SAM" id="SignalP"/>
    </source>
</evidence>
<evidence type="ECO:0008006" key="4">
    <source>
        <dbReference type="Google" id="ProtNLM"/>
    </source>
</evidence>
<keyword evidence="1" id="KW-0732">Signal</keyword>
<evidence type="ECO:0000313" key="2">
    <source>
        <dbReference type="EMBL" id="KAH7138502.1"/>
    </source>
</evidence>
<dbReference type="EMBL" id="JAGMWT010000001">
    <property type="protein sequence ID" value="KAH7138502.1"/>
    <property type="molecule type" value="Genomic_DNA"/>
</dbReference>
<organism evidence="2 3">
    <name type="scientific">Dendryphion nanum</name>
    <dbReference type="NCBI Taxonomy" id="256645"/>
    <lineage>
        <taxon>Eukaryota</taxon>
        <taxon>Fungi</taxon>
        <taxon>Dikarya</taxon>
        <taxon>Ascomycota</taxon>
        <taxon>Pezizomycotina</taxon>
        <taxon>Dothideomycetes</taxon>
        <taxon>Pleosporomycetidae</taxon>
        <taxon>Pleosporales</taxon>
        <taxon>Torulaceae</taxon>
        <taxon>Dendryphion</taxon>
    </lineage>
</organism>
<feature type="non-terminal residue" evidence="2">
    <location>
        <position position="1"/>
    </location>
</feature>
<feature type="chain" id="PRO_5040213040" description="Secreted protein" evidence="1">
    <location>
        <begin position="21"/>
        <end position="90"/>
    </location>
</feature>
<evidence type="ECO:0000313" key="3">
    <source>
        <dbReference type="Proteomes" id="UP000700596"/>
    </source>
</evidence>
<comment type="caution">
    <text evidence="2">The sequence shown here is derived from an EMBL/GenBank/DDBJ whole genome shotgun (WGS) entry which is preliminary data.</text>
</comment>
<sequence length="90" mass="9786">SGSFVPPPHLLLAWGVLVHALRPPLYCLPLFGVACIGPPARPHRTHTQHFPPLILTPLTRDLLVWRPSPSPTLQCTALNCTALLCSALHT</sequence>
<accession>A0A9P9EJA1</accession>
<dbReference type="Proteomes" id="UP000700596">
    <property type="component" value="Unassembled WGS sequence"/>
</dbReference>
<proteinExistence type="predicted"/>
<gene>
    <name evidence="2" type="ORF">B0J11DRAFT_514568</name>
</gene>
<keyword evidence="3" id="KW-1185">Reference proteome</keyword>